<proteinExistence type="predicted"/>
<evidence type="ECO:0008006" key="4">
    <source>
        <dbReference type="Google" id="ProtNLM"/>
    </source>
</evidence>
<feature type="signal peptide" evidence="1">
    <location>
        <begin position="1"/>
        <end position="21"/>
    </location>
</feature>
<reference evidence="2 3" key="1">
    <citation type="submission" date="2023-05" db="EMBL/GenBank/DDBJ databases">
        <title>A 100% complete, gapless, phased diploid assembly of the Scenedesmus obliquus UTEX 3031 genome.</title>
        <authorList>
            <person name="Biondi T.C."/>
            <person name="Hanschen E.R."/>
            <person name="Kwon T."/>
            <person name="Eng W."/>
            <person name="Kruse C.P.S."/>
            <person name="Koehler S.I."/>
            <person name="Kunde Y."/>
            <person name="Gleasner C.D."/>
            <person name="You Mak K.T."/>
            <person name="Polle J."/>
            <person name="Hovde B.T."/>
            <person name="Starkenburg S.R."/>
        </authorList>
    </citation>
    <scope>NUCLEOTIDE SEQUENCE [LARGE SCALE GENOMIC DNA]</scope>
    <source>
        <strain evidence="2 3">DOE0152z</strain>
    </source>
</reference>
<sequence length="267" mass="25986">MKGPWLLAVLCALLHAVGSNATGDAADAAGLDAAGLDAALARGQVQAAAPAALNQSSVSANVVGFAAADAVLAGPATTQHDGTLFRILLDAGGCANAALSNLGVNLPNNARWSAANGCSNTAQTSGLGVACTAECDAGFVAYGGGFSATCVAGSGGATWSTTDTSLACSDCSGTPAAAGHSLPANAAWGCVGTTTGIGNPILYQHKSQAPKGSPTPPGWPEGLNTTTANGVITIEFNVAARCACSSAFFGVVESAQYRNLPAAACGR</sequence>
<protein>
    <recommendedName>
        <fullName evidence="4">WSC domain-containing protein</fullName>
    </recommendedName>
</protein>
<feature type="chain" id="PRO_5045387490" description="WSC domain-containing protein" evidence="1">
    <location>
        <begin position="22"/>
        <end position="267"/>
    </location>
</feature>
<dbReference type="Proteomes" id="UP001244341">
    <property type="component" value="Chromosome 16b"/>
</dbReference>
<evidence type="ECO:0000313" key="2">
    <source>
        <dbReference type="EMBL" id="WIA23709.1"/>
    </source>
</evidence>
<dbReference type="EMBL" id="CP126223">
    <property type="protein sequence ID" value="WIA23709.1"/>
    <property type="molecule type" value="Genomic_DNA"/>
</dbReference>
<gene>
    <name evidence="2" type="ORF">OEZ85_000396</name>
</gene>
<keyword evidence="3" id="KW-1185">Reference proteome</keyword>
<name>A0ABY8UQ63_TETOB</name>
<evidence type="ECO:0000313" key="3">
    <source>
        <dbReference type="Proteomes" id="UP001244341"/>
    </source>
</evidence>
<keyword evidence="1" id="KW-0732">Signal</keyword>
<organism evidence="2 3">
    <name type="scientific">Tetradesmus obliquus</name>
    <name type="common">Green alga</name>
    <name type="synonym">Acutodesmus obliquus</name>
    <dbReference type="NCBI Taxonomy" id="3088"/>
    <lineage>
        <taxon>Eukaryota</taxon>
        <taxon>Viridiplantae</taxon>
        <taxon>Chlorophyta</taxon>
        <taxon>core chlorophytes</taxon>
        <taxon>Chlorophyceae</taxon>
        <taxon>CS clade</taxon>
        <taxon>Sphaeropleales</taxon>
        <taxon>Scenedesmaceae</taxon>
        <taxon>Tetradesmus</taxon>
    </lineage>
</organism>
<evidence type="ECO:0000256" key="1">
    <source>
        <dbReference type="SAM" id="SignalP"/>
    </source>
</evidence>
<accession>A0ABY8UQ63</accession>